<keyword evidence="1" id="KW-1133">Transmembrane helix</keyword>
<gene>
    <name evidence="2" type="ORF">ERX40_07550</name>
</gene>
<proteinExistence type="predicted"/>
<dbReference type="Pfam" id="PF12679">
    <property type="entry name" value="ABC2_membrane_2"/>
    <property type="match status" value="1"/>
</dbReference>
<dbReference type="GO" id="GO:0140359">
    <property type="term" value="F:ABC-type transporter activity"/>
    <property type="evidence" value="ECO:0007669"/>
    <property type="project" value="InterPro"/>
</dbReference>
<feature type="transmembrane region" description="Helical" evidence="1">
    <location>
        <begin position="123"/>
        <end position="140"/>
    </location>
</feature>
<feature type="transmembrane region" description="Helical" evidence="1">
    <location>
        <begin position="304"/>
        <end position="322"/>
    </location>
</feature>
<comment type="caution">
    <text evidence="2">The sequence shown here is derived from an EMBL/GenBank/DDBJ whole genome shotgun (WGS) entry which is preliminary data.</text>
</comment>
<feature type="transmembrane region" description="Helical" evidence="1">
    <location>
        <begin position="161"/>
        <end position="190"/>
    </location>
</feature>
<dbReference type="PANTHER" id="PTHR37305:SF1">
    <property type="entry name" value="MEMBRANE PROTEIN"/>
    <property type="match status" value="1"/>
</dbReference>
<feature type="transmembrane region" description="Helical" evidence="1">
    <location>
        <begin position="252"/>
        <end position="269"/>
    </location>
</feature>
<dbReference type="PANTHER" id="PTHR37305">
    <property type="entry name" value="INTEGRAL MEMBRANE PROTEIN-RELATED"/>
    <property type="match status" value="1"/>
</dbReference>
<dbReference type="EMBL" id="SCWD01000002">
    <property type="protein sequence ID" value="TDM02401.1"/>
    <property type="molecule type" value="Genomic_DNA"/>
</dbReference>
<protein>
    <recommendedName>
        <fullName evidence="4">ABC transporter permease</fullName>
    </recommendedName>
</protein>
<accession>A0A9Q8FLZ9</accession>
<dbReference type="GO" id="GO:0005886">
    <property type="term" value="C:plasma membrane"/>
    <property type="evidence" value="ECO:0007669"/>
    <property type="project" value="UniProtKB-SubCell"/>
</dbReference>
<dbReference type="RefSeq" id="WP_133417884.1">
    <property type="nucleotide sequence ID" value="NZ_SCWD01000002.1"/>
</dbReference>
<dbReference type="Proteomes" id="UP000295280">
    <property type="component" value="Unassembled WGS sequence"/>
</dbReference>
<sequence length="329" mass="37140">MFNLIKNEWIKYFMRPATWVMLSLIVLIFALGIALDHFTTGDTTQNKSYDTNWQREVRTDIKDLSAKVAEISKKDPNKLSFNEAVTLANSEHELTRLSFYLEKNVQPPAMNNFYDYLLETSPLINLVALMIIVIAGSMMSREHQQGTIKLLMIRPASRLKIFFSKYIFILMTALIFVIFTYGVAAIIGLMTRTYNPTSKLAITNPETGAYKMVEFWPLLAKVMVNDLIMVIILATIAYVLSVLLRNTAAAQGIGLGLLFLGSLVVNFIASKTELVKYLWPANWSLNRYVTGLPAVKDMTYNFSLGYNLIALVVVIALAAYIFNKRDIAS</sequence>
<keyword evidence="3" id="KW-1185">Reference proteome</keyword>
<evidence type="ECO:0000313" key="2">
    <source>
        <dbReference type="EMBL" id="TDM02401.1"/>
    </source>
</evidence>
<keyword evidence="1" id="KW-0472">Membrane</keyword>
<feature type="transmembrane region" description="Helical" evidence="1">
    <location>
        <begin position="218"/>
        <end position="240"/>
    </location>
</feature>
<evidence type="ECO:0000313" key="3">
    <source>
        <dbReference type="Proteomes" id="UP000295280"/>
    </source>
</evidence>
<name>A0A9Q8FLZ9_9STAP</name>
<keyword evidence="1" id="KW-0812">Transmembrane</keyword>
<reference evidence="2 3" key="1">
    <citation type="submission" date="2019-01" db="EMBL/GenBank/DDBJ databases">
        <title>Draft genome sequences of the type strains of six Macrococcus species.</title>
        <authorList>
            <person name="Mazhar S."/>
            <person name="Altermann E."/>
            <person name="Hill C."/>
            <person name="Mcauliffe O."/>
        </authorList>
    </citation>
    <scope>NUCLEOTIDE SEQUENCE [LARGE SCALE GENOMIC DNA]</scope>
    <source>
        <strain evidence="2 3">ATCC 51828</strain>
    </source>
</reference>
<dbReference type="OrthoDB" id="8613028at2"/>
<dbReference type="AlphaFoldDB" id="A0A9Q8FLZ9"/>
<feature type="transmembrane region" description="Helical" evidence="1">
    <location>
        <begin position="12"/>
        <end position="35"/>
    </location>
</feature>
<organism evidence="2 3">
    <name type="scientific">Macrococcus carouselicus</name>
    <dbReference type="NCBI Taxonomy" id="69969"/>
    <lineage>
        <taxon>Bacteria</taxon>
        <taxon>Bacillati</taxon>
        <taxon>Bacillota</taxon>
        <taxon>Bacilli</taxon>
        <taxon>Bacillales</taxon>
        <taxon>Staphylococcaceae</taxon>
        <taxon>Macrococcus</taxon>
    </lineage>
</organism>
<evidence type="ECO:0000256" key="1">
    <source>
        <dbReference type="SAM" id="Phobius"/>
    </source>
</evidence>
<evidence type="ECO:0008006" key="4">
    <source>
        <dbReference type="Google" id="ProtNLM"/>
    </source>
</evidence>